<evidence type="ECO:0000256" key="9">
    <source>
        <dbReference type="ARBA" id="ARBA00049985"/>
    </source>
</evidence>
<keyword evidence="6" id="KW-1278">Translocase</keyword>
<comment type="subcellular location">
    <subcellularLocation>
        <location evidence="1">Cell membrane</location>
        <topology evidence="1">Peripheral membrane protein</topology>
        <orientation evidence="1">Cytoplasmic side</orientation>
    </subcellularLocation>
</comment>
<name>A0A916UAT4_9ACTN</name>
<dbReference type="InterPro" id="IPR003593">
    <property type="entry name" value="AAA+_ATPase"/>
</dbReference>
<dbReference type="InterPro" id="IPR050763">
    <property type="entry name" value="ABC_transporter_ATP-binding"/>
</dbReference>
<evidence type="ECO:0000313" key="11">
    <source>
        <dbReference type="EMBL" id="GGC65498.1"/>
    </source>
</evidence>
<keyword evidence="2" id="KW-0813">Transport</keyword>
<keyword evidence="4" id="KW-0547">Nucleotide-binding</keyword>
<evidence type="ECO:0000256" key="1">
    <source>
        <dbReference type="ARBA" id="ARBA00004413"/>
    </source>
</evidence>
<dbReference type="GO" id="GO:0055085">
    <property type="term" value="P:transmembrane transport"/>
    <property type="evidence" value="ECO:0007669"/>
    <property type="project" value="UniProtKB-ARBA"/>
</dbReference>
<dbReference type="PANTHER" id="PTHR42711:SF19">
    <property type="entry name" value="DOXORUBICIN RESISTANCE ATP-BINDING PROTEIN DRRA"/>
    <property type="match status" value="1"/>
</dbReference>
<dbReference type="GO" id="GO:0005524">
    <property type="term" value="F:ATP binding"/>
    <property type="evidence" value="ECO:0007669"/>
    <property type="project" value="UniProtKB-KW"/>
</dbReference>
<dbReference type="AlphaFoldDB" id="A0A916UAT4"/>
<dbReference type="EMBL" id="BMJH01000002">
    <property type="protein sequence ID" value="GGC65498.1"/>
    <property type="molecule type" value="Genomic_DNA"/>
</dbReference>
<proteinExistence type="inferred from homology"/>
<evidence type="ECO:0000313" key="12">
    <source>
        <dbReference type="Proteomes" id="UP000641514"/>
    </source>
</evidence>
<reference evidence="11" key="1">
    <citation type="journal article" date="2014" name="Int. J. Syst. Evol. Microbiol.">
        <title>Complete genome sequence of Corynebacterium casei LMG S-19264T (=DSM 44701T), isolated from a smear-ripened cheese.</title>
        <authorList>
            <consortium name="US DOE Joint Genome Institute (JGI-PGF)"/>
            <person name="Walter F."/>
            <person name="Albersmeier A."/>
            <person name="Kalinowski J."/>
            <person name="Ruckert C."/>
        </authorList>
    </citation>
    <scope>NUCLEOTIDE SEQUENCE</scope>
    <source>
        <strain evidence="11">CGMCC 1.15478</strain>
    </source>
</reference>
<dbReference type="InterPro" id="IPR003439">
    <property type="entry name" value="ABC_transporter-like_ATP-bd"/>
</dbReference>
<evidence type="ECO:0000256" key="8">
    <source>
        <dbReference type="ARBA" id="ARBA00023251"/>
    </source>
</evidence>
<gene>
    <name evidence="11" type="ORF">GCM10011410_17450</name>
</gene>
<sequence length="323" mass="34538">MSSPTVAIQAEGMVKRYGPVTAVNDVNLTVPAGTVHAVLGPNGAGKTTTVRMLATLLRPTSGSAKIFGYDVVRDATAVRSLIGVTGQYASVDNDLSAYENLTIFARLVGLSRKQAKVRTDELLEEFSLTDVARRPLKNFSGGMRRRLDLAATLISKPPLIFLDEPTTGLDPRTRVDMWNTVRRLVAQGSTILLTTQYLEEADELADRITVIDRGAVVAEGTAIELKESIGRSVFTVVVDDPEQHQRAIGIVERITCAPVNNIAAGRIATNHADASSATTVLLALQQAGITVRELGLSRPDLNEVFFALTGDPQGQSDTTGEAA</sequence>
<dbReference type="FunFam" id="3.40.50.300:FF:000589">
    <property type="entry name" value="ABC transporter, ATP-binding subunit"/>
    <property type="match status" value="1"/>
</dbReference>
<evidence type="ECO:0000256" key="3">
    <source>
        <dbReference type="ARBA" id="ARBA00022475"/>
    </source>
</evidence>
<dbReference type="PROSITE" id="PS50893">
    <property type="entry name" value="ABC_TRANSPORTER_2"/>
    <property type="match status" value="1"/>
</dbReference>
<dbReference type="InterPro" id="IPR005894">
    <property type="entry name" value="DrrA"/>
</dbReference>
<evidence type="ECO:0000256" key="7">
    <source>
        <dbReference type="ARBA" id="ARBA00023136"/>
    </source>
</evidence>
<evidence type="ECO:0000256" key="6">
    <source>
        <dbReference type="ARBA" id="ARBA00022967"/>
    </source>
</evidence>
<organism evidence="11 12">
    <name type="scientific">Hoyosella rhizosphaerae</name>
    <dbReference type="NCBI Taxonomy" id="1755582"/>
    <lineage>
        <taxon>Bacteria</taxon>
        <taxon>Bacillati</taxon>
        <taxon>Actinomycetota</taxon>
        <taxon>Actinomycetes</taxon>
        <taxon>Mycobacteriales</taxon>
        <taxon>Hoyosellaceae</taxon>
        <taxon>Hoyosella</taxon>
    </lineage>
</organism>
<keyword evidence="8" id="KW-0046">Antibiotic resistance</keyword>
<comment type="similarity">
    <text evidence="9">Belongs to the ABC transporter superfamily. Drug exporter-1 (DrugE1) (TC 3.A.1.105) family.</text>
</comment>
<evidence type="ECO:0000256" key="2">
    <source>
        <dbReference type="ARBA" id="ARBA00022448"/>
    </source>
</evidence>
<keyword evidence="5 11" id="KW-0067">ATP-binding</keyword>
<dbReference type="GO" id="GO:1900753">
    <property type="term" value="P:doxorubicin transport"/>
    <property type="evidence" value="ECO:0007669"/>
    <property type="project" value="InterPro"/>
</dbReference>
<dbReference type="Gene3D" id="3.40.50.300">
    <property type="entry name" value="P-loop containing nucleotide triphosphate hydrolases"/>
    <property type="match status" value="1"/>
</dbReference>
<evidence type="ECO:0000259" key="10">
    <source>
        <dbReference type="PROSITE" id="PS50893"/>
    </source>
</evidence>
<dbReference type="Pfam" id="PF00005">
    <property type="entry name" value="ABC_tran"/>
    <property type="match status" value="1"/>
</dbReference>
<evidence type="ECO:0000256" key="4">
    <source>
        <dbReference type="ARBA" id="ARBA00022741"/>
    </source>
</evidence>
<dbReference type="PANTHER" id="PTHR42711">
    <property type="entry name" value="ABC TRANSPORTER ATP-BINDING PROTEIN"/>
    <property type="match status" value="1"/>
</dbReference>
<feature type="domain" description="ABC transporter" evidence="10">
    <location>
        <begin position="8"/>
        <end position="238"/>
    </location>
</feature>
<dbReference type="GO" id="GO:0043215">
    <property type="term" value="P:daunorubicin transport"/>
    <property type="evidence" value="ECO:0007669"/>
    <property type="project" value="InterPro"/>
</dbReference>
<dbReference type="RefSeq" id="WP_188673335.1">
    <property type="nucleotide sequence ID" value="NZ_BMJH01000002.1"/>
</dbReference>
<protein>
    <submittedName>
        <fullName evidence="11">Daunorubicin resistance protein DrrA family ABC transporter ATP-binding protein</fullName>
    </submittedName>
</protein>
<accession>A0A916UAT4</accession>
<keyword evidence="12" id="KW-1185">Reference proteome</keyword>
<dbReference type="SUPFAM" id="SSF52540">
    <property type="entry name" value="P-loop containing nucleoside triphosphate hydrolases"/>
    <property type="match status" value="1"/>
</dbReference>
<reference evidence="11" key="2">
    <citation type="submission" date="2020-09" db="EMBL/GenBank/DDBJ databases">
        <authorList>
            <person name="Sun Q."/>
            <person name="Zhou Y."/>
        </authorList>
    </citation>
    <scope>NUCLEOTIDE SEQUENCE</scope>
    <source>
        <strain evidence="11">CGMCC 1.15478</strain>
    </source>
</reference>
<dbReference type="NCBIfam" id="TIGR01188">
    <property type="entry name" value="drrA"/>
    <property type="match status" value="1"/>
</dbReference>
<dbReference type="InterPro" id="IPR017871">
    <property type="entry name" value="ABC_transporter-like_CS"/>
</dbReference>
<dbReference type="GO" id="GO:0016887">
    <property type="term" value="F:ATP hydrolysis activity"/>
    <property type="evidence" value="ECO:0007669"/>
    <property type="project" value="InterPro"/>
</dbReference>
<dbReference type="GO" id="GO:0046677">
    <property type="term" value="P:response to antibiotic"/>
    <property type="evidence" value="ECO:0007669"/>
    <property type="project" value="UniProtKB-KW"/>
</dbReference>
<keyword evidence="7" id="KW-0472">Membrane</keyword>
<evidence type="ECO:0000256" key="5">
    <source>
        <dbReference type="ARBA" id="ARBA00022840"/>
    </source>
</evidence>
<dbReference type="PROSITE" id="PS00211">
    <property type="entry name" value="ABC_TRANSPORTER_1"/>
    <property type="match status" value="1"/>
</dbReference>
<keyword evidence="3" id="KW-1003">Cell membrane</keyword>
<comment type="caution">
    <text evidence="11">The sequence shown here is derived from an EMBL/GenBank/DDBJ whole genome shotgun (WGS) entry which is preliminary data.</text>
</comment>
<dbReference type="InterPro" id="IPR027417">
    <property type="entry name" value="P-loop_NTPase"/>
</dbReference>
<dbReference type="GO" id="GO:0005886">
    <property type="term" value="C:plasma membrane"/>
    <property type="evidence" value="ECO:0007669"/>
    <property type="project" value="UniProtKB-SubCell"/>
</dbReference>
<dbReference type="SMART" id="SM00382">
    <property type="entry name" value="AAA"/>
    <property type="match status" value="1"/>
</dbReference>
<dbReference type="Proteomes" id="UP000641514">
    <property type="component" value="Unassembled WGS sequence"/>
</dbReference>